<dbReference type="Pfam" id="PF13692">
    <property type="entry name" value="Glyco_trans_1_4"/>
    <property type="match status" value="1"/>
</dbReference>
<dbReference type="EMBL" id="JACJQB010000029">
    <property type="protein sequence ID" value="MBD2189098.1"/>
    <property type="molecule type" value="Genomic_DNA"/>
</dbReference>
<accession>A0ABR7ZYR4</accession>
<dbReference type="PANTHER" id="PTHR12526">
    <property type="entry name" value="GLYCOSYLTRANSFERASE"/>
    <property type="match status" value="1"/>
</dbReference>
<dbReference type="SUPFAM" id="SSF53756">
    <property type="entry name" value="UDP-Glycosyltransferase/glycogen phosphorylase"/>
    <property type="match status" value="1"/>
</dbReference>
<sequence length="367" mass="41299">MITSPRRLLFLVNGSESSAAGIRAQLFADRFDDQWKIHFCYRPTRKWQGIFSFIQNALNFRPHIIYVIDVAYTGVLSGFASKKILGCRLVIDSGDVAYELAKSSGNYSKGQLALINGVENLALHNADRFVVRGSFHQEFLSHQGFKHVEFIPDGVEVNRAKIVDPREFKQSLGLKDFLIVGLVGSMEWSERHQMCYGWDIVEAMVMLKDEPIAALLIGDGNGKVILEERARKLGVSDRIKFVGRISYENLSTYICAIDVCISTQSNDIVGMVRTTGKLPLYLAHGRYVIATDVGEAKKVLPNLGCLLPYQGVRDPEHPRRLAKHLQLLLQEPQRLEVADKARQVATDNFDYDLLGKRVVSMCEQLIL</sequence>
<keyword evidence="2" id="KW-1185">Reference proteome</keyword>
<proteinExistence type="predicted"/>
<dbReference type="RefSeq" id="WP_190403934.1">
    <property type="nucleotide sequence ID" value="NZ_JACJQB010000029.1"/>
</dbReference>
<protein>
    <submittedName>
        <fullName evidence="1">Glycosyltransferase</fullName>
    </submittedName>
</protein>
<dbReference type="PANTHER" id="PTHR12526:SF622">
    <property type="entry name" value="GLYCOSYLTRANSFERASE (GROUP I)"/>
    <property type="match status" value="1"/>
</dbReference>
<organism evidence="1 2">
    <name type="scientific">Pseudanabaena mucicola FACHB-723</name>
    <dbReference type="NCBI Taxonomy" id="2692860"/>
    <lineage>
        <taxon>Bacteria</taxon>
        <taxon>Bacillati</taxon>
        <taxon>Cyanobacteriota</taxon>
        <taxon>Cyanophyceae</taxon>
        <taxon>Pseudanabaenales</taxon>
        <taxon>Pseudanabaenaceae</taxon>
        <taxon>Pseudanabaena</taxon>
    </lineage>
</organism>
<name>A0ABR7ZYR4_9CYAN</name>
<dbReference type="Gene3D" id="3.40.50.2000">
    <property type="entry name" value="Glycogen Phosphorylase B"/>
    <property type="match status" value="2"/>
</dbReference>
<gene>
    <name evidence="1" type="ORF">H6F41_13215</name>
</gene>
<evidence type="ECO:0000313" key="1">
    <source>
        <dbReference type="EMBL" id="MBD2189098.1"/>
    </source>
</evidence>
<reference evidence="1 2" key="1">
    <citation type="journal article" date="2020" name="ISME J.">
        <title>Comparative genomics reveals insights into cyanobacterial evolution and habitat adaptation.</title>
        <authorList>
            <person name="Chen M.Y."/>
            <person name="Teng W.K."/>
            <person name="Zhao L."/>
            <person name="Hu C.X."/>
            <person name="Zhou Y.K."/>
            <person name="Han B.P."/>
            <person name="Song L.R."/>
            <person name="Shu W.S."/>
        </authorList>
    </citation>
    <scope>NUCLEOTIDE SEQUENCE [LARGE SCALE GENOMIC DNA]</scope>
    <source>
        <strain evidence="1 2">FACHB-723</strain>
    </source>
</reference>
<comment type="caution">
    <text evidence="1">The sequence shown here is derived from an EMBL/GenBank/DDBJ whole genome shotgun (WGS) entry which is preliminary data.</text>
</comment>
<evidence type="ECO:0000313" key="2">
    <source>
        <dbReference type="Proteomes" id="UP000642094"/>
    </source>
</evidence>
<dbReference type="Proteomes" id="UP000642094">
    <property type="component" value="Unassembled WGS sequence"/>
</dbReference>